<keyword evidence="2" id="KW-1185">Reference proteome</keyword>
<comment type="caution">
    <text evidence="1">The sequence shown here is derived from an EMBL/GenBank/DDBJ whole genome shotgun (WGS) entry which is preliminary data.</text>
</comment>
<reference evidence="1 2" key="1">
    <citation type="journal article" date="2017" name="Gigascience">
        <title>Genome sequence of the small brown planthopper, Laodelphax striatellus.</title>
        <authorList>
            <person name="Zhu J."/>
            <person name="Jiang F."/>
            <person name="Wang X."/>
            <person name="Yang P."/>
            <person name="Bao Y."/>
            <person name="Zhao W."/>
            <person name="Wang W."/>
            <person name="Lu H."/>
            <person name="Wang Q."/>
            <person name="Cui N."/>
            <person name="Li J."/>
            <person name="Chen X."/>
            <person name="Luo L."/>
            <person name="Yu J."/>
            <person name="Kang L."/>
            <person name="Cui F."/>
        </authorList>
    </citation>
    <scope>NUCLEOTIDE SEQUENCE [LARGE SCALE GENOMIC DNA]</scope>
    <source>
        <strain evidence="1">Lst14</strain>
    </source>
</reference>
<evidence type="ECO:0000313" key="1">
    <source>
        <dbReference type="EMBL" id="RZF46619.1"/>
    </source>
</evidence>
<dbReference type="AlphaFoldDB" id="A0A482XML5"/>
<gene>
    <name evidence="1" type="ORF">LSTR_LSTR002951</name>
</gene>
<dbReference type="SMR" id="A0A482XML5"/>
<accession>A0A482XML5</accession>
<name>A0A482XML5_LAOST</name>
<sequence>MTLIEEKLDQILGKLQKLDALDTKVDTMNSHFRKEIEEIKTEILHIKQESSRNDRLSEGKDRKFNLLLFGVQSKDFFAMNDEVMKILQFLVPNSNGNFIRDLWRTNRNKEGSPVIVKLNSILIKNLILKAKRKLQEVEEFKRIGFR</sequence>
<dbReference type="Proteomes" id="UP000291343">
    <property type="component" value="Unassembled WGS sequence"/>
</dbReference>
<protein>
    <submittedName>
        <fullName evidence="1">Uncharacterized protein</fullName>
    </submittedName>
</protein>
<dbReference type="InParanoid" id="A0A482XML5"/>
<evidence type="ECO:0000313" key="2">
    <source>
        <dbReference type="Proteomes" id="UP000291343"/>
    </source>
</evidence>
<dbReference type="EMBL" id="QKKF02005868">
    <property type="protein sequence ID" value="RZF46619.1"/>
    <property type="molecule type" value="Genomic_DNA"/>
</dbReference>
<proteinExistence type="predicted"/>
<organism evidence="1 2">
    <name type="scientific">Laodelphax striatellus</name>
    <name type="common">Small brown planthopper</name>
    <name type="synonym">Delphax striatella</name>
    <dbReference type="NCBI Taxonomy" id="195883"/>
    <lineage>
        <taxon>Eukaryota</taxon>
        <taxon>Metazoa</taxon>
        <taxon>Ecdysozoa</taxon>
        <taxon>Arthropoda</taxon>
        <taxon>Hexapoda</taxon>
        <taxon>Insecta</taxon>
        <taxon>Pterygota</taxon>
        <taxon>Neoptera</taxon>
        <taxon>Paraneoptera</taxon>
        <taxon>Hemiptera</taxon>
        <taxon>Auchenorrhyncha</taxon>
        <taxon>Fulgoroidea</taxon>
        <taxon>Delphacidae</taxon>
        <taxon>Criomorphinae</taxon>
        <taxon>Laodelphax</taxon>
    </lineage>
</organism>